<organism evidence="2 3">
    <name type="scientific">Marasmius crinis-equi</name>
    <dbReference type="NCBI Taxonomy" id="585013"/>
    <lineage>
        <taxon>Eukaryota</taxon>
        <taxon>Fungi</taxon>
        <taxon>Dikarya</taxon>
        <taxon>Basidiomycota</taxon>
        <taxon>Agaricomycotina</taxon>
        <taxon>Agaricomycetes</taxon>
        <taxon>Agaricomycetidae</taxon>
        <taxon>Agaricales</taxon>
        <taxon>Marasmiineae</taxon>
        <taxon>Marasmiaceae</taxon>
        <taxon>Marasmius</taxon>
    </lineage>
</organism>
<proteinExistence type="predicted"/>
<evidence type="ECO:0000313" key="3">
    <source>
        <dbReference type="Proteomes" id="UP001465976"/>
    </source>
</evidence>
<dbReference type="EMBL" id="JBAHYK010001016">
    <property type="protein sequence ID" value="KAL0569970.1"/>
    <property type="molecule type" value="Genomic_DNA"/>
</dbReference>
<keyword evidence="1" id="KW-0732">Signal</keyword>
<evidence type="ECO:0000313" key="2">
    <source>
        <dbReference type="EMBL" id="KAL0569970.1"/>
    </source>
</evidence>
<name>A0ABR3F427_9AGAR</name>
<feature type="signal peptide" evidence="1">
    <location>
        <begin position="1"/>
        <end position="20"/>
    </location>
</feature>
<reference evidence="2 3" key="1">
    <citation type="submission" date="2024-02" db="EMBL/GenBank/DDBJ databases">
        <title>A draft genome for the cacao thread blight pathogen Marasmius crinis-equi.</title>
        <authorList>
            <person name="Cohen S.P."/>
            <person name="Baruah I.K."/>
            <person name="Amoako-Attah I."/>
            <person name="Bukari Y."/>
            <person name="Meinhardt L.W."/>
            <person name="Bailey B.A."/>
        </authorList>
    </citation>
    <scope>NUCLEOTIDE SEQUENCE [LARGE SCALE GENOMIC DNA]</scope>
    <source>
        <strain evidence="2 3">GH-76</strain>
    </source>
</reference>
<protein>
    <submittedName>
        <fullName evidence="2">Uncharacterized protein</fullName>
    </submittedName>
</protein>
<dbReference type="Proteomes" id="UP001465976">
    <property type="component" value="Unassembled WGS sequence"/>
</dbReference>
<gene>
    <name evidence="2" type="ORF">V5O48_011988</name>
</gene>
<evidence type="ECO:0000256" key="1">
    <source>
        <dbReference type="SAM" id="SignalP"/>
    </source>
</evidence>
<comment type="caution">
    <text evidence="2">The sequence shown here is derived from an EMBL/GenBank/DDBJ whole genome shotgun (WGS) entry which is preliminary data.</text>
</comment>
<keyword evidence="3" id="KW-1185">Reference proteome</keyword>
<accession>A0ABR3F427</accession>
<sequence>MKLNLLALFVTLGAVSGVLADLHYFAWCRDYHPAESLKKGPYYTDNNEATRRACHSYKARNTGGKQWDKCPDCHVSLSGDSLVCRSNNKHIGGDEMEHYCKMHGASGSGAD</sequence>
<feature type="chain" id="PRO_5045162859" evidence="1">
    <location>
        <begin position="21"/>
        <end position="111"/>
    </location>
</feature>